<keyword evidence="3 6" id="KW-0812">Transmembrane</keyword>
<feature type="transmembrane region" description="Helical" evidence="6">
    <location>
        <begin position="262"/>
        <end position="281"/>
    </location>
</feature>
<keyword evidence="2" id="KW-1003">Cell membrane</keyword>
<feature type="transmembrane region" description="Helical" evidence="6">
    <location>
        <begin position="92"/>
        <end position="110"/>
    </location>
</feature>
<dbReference type="InterPro" id="IPR018076">
    <property type="entry name" value="T2SS_GspF_dom"/>
</dbReference>
<reference evidence="8 9" key="1">
    <citation type="submission" date="2019-04" db="EMBL/GenBank/DDBJ databases">
        <title>Genome of a novel bacterium Candidatus Jettenia ecosi reconstructed from metagenome of an anammox bioreactor.</title>
        <authorList>
            <person name="Mardanov A.V."/>
            <person name="Beletsky A.V."/>
            <person name="Ravin N.V."/>
            <person name="Botchkova E.A."/>
            <person name="Litti Y.V."/>
            <person name="Nozhevnikova A.N."/>
        </authorList>
    </citation>
    <scope>NUCLEOTIDE SEQUENCE [LARGE SCALE GENOMIC DNA]</scope>
    <source>
        <strain evidence="8">J2</strain>
    </source>
</reference>
<protein>
    <submittedName>
        <fullName evidence="8">Flp pilus assembly protein TadB</fullName>
    </submittedName>
</protein>
<organism evidence="8 9">
    <name type="scientific">Candidatus Jettenia ecosi</name>
    <dbReference type="NCBI Taxonomy" id="2494326"/>
    <lineage>
        <taxon>Bacteria</taxon>
        <taxon>Pseudomonadati</taxon>
        <taxon>Planctomycetota</taxon>
        <taxon>Candidatus Brocadiia</taxon>
        <taxon>Candidatus Brocadiales</taxon>
        <taxon>Candidatus Brocadiaceae</taxon>
        <taxon>Candidatus Jettenia</taxon>
    </lineage>
</organism>
<dbReference type="PANTHER" id="PTHR35007:SF1">
    <property type="entry name" value="PILUS ASSEMBLY PROTEIN"/>
    <property type="match status" value="1"/>
</dbReference>
<dbReference type="Pfam" id="PF00482">
    <property type="entry name" value="T2SSF"/>
    <property type="match status" value="1"/>
</dbReference>
<comment type="subcellular location">
    <subcellularLocation>
        <location evidence="1">Cell membrane</location>
        <topology evidence="1">Multi-pass membrane protein</topology>
    </subcellularLocation>
</comment>
<feature type="domain" description="Type II secretion system protein GspF" evidence="7">
    <location>
        <begin position="154"/>
        <end position="277"/>
    </location>
</feature>
<evidence type="ECO:0000256" key="3">
    <source>
        <dbReference type="ARBA" id="ARBA00022692"/>
    </source>
</evidence>
<evidence type="ECO:0000256" key="5">
    <source>
        <dbReference type="ARBA" id="ARBA00023136"/>
    </source>
</evidence>
<dbReference type="EMBL" id="SULG01000034">
    <property type="protein sequence ID" value="TLD41873.1"/>
    <property type="molecule type" value="Genomic_DNA"/>
</dbReference>
<accession>A0A533QAY5</accession>
<evidence type="ECO:0000256" key="1">
    <source>
        <dbReference type="ARBA" id="ARBA00004651"/>
    </source>
</evidence>
<dbReference type="Proteomes" id="UP000319783">
    <property type="component" value="Unassembled WGS sequence"/>
</dbReference>
<feature type="transmembrane region" description="Helical" evidence="6">
    <location>
        <begin position="293"/>
        <end position="313"/>
    </location>
</feature>
<dbReference type="GO" id="GO:0005886">
    <property type="term" value="C:plasma membrane"/>
    <property type="evidence" value="ECO:0007669"/>
    <property type="project" value="UniProtKB-SubCell"/>
</dbReference>
<evidence type="ECO:0000313" key="8">
    <source>
        <dbReference type="EMBL" id="TLD41873.1"/>
    </source>
</evidence>
<gene>
    <name evidence="8" type="ORF">JETT_1890</name>
</gene>
<proteinExistence type="predicted"/>
<feature type="transmembrane region" description="Helical" evidence="6">
    <location>
        <begin position="116"/>
        <end position="135"/>
    </location>
</feature>
<dbReference type="InterPro" id="IPR042094">
    <property type="entry name" value="T2SS_GspF_sf"/>
</dbReference>
<name>A0A533QAY5_9BACT</name>
<dbReference type="PANTHER" id="PTHR35007">
    <property type="entry name" value="INTEGRAL MEMBRANE PROTEIN-RELATED"/>
    <property type="match status" value="1"/>
</dbReference>
<keyword evidence="5 6" id="KW-0472">Membrane</keyword>
<dbReference type="Gene3D" id="1.20.81.30">
    <property type="entry name" value="Type II secretion system (T2SS), domain F"/>
    <property type="match status" value="1"/>
</dbReference>
<keyword evidence="4 6" id="KW-1133">Transmembrane helix</keyword>
<evidence type="ECO:0000259" key="7">
    <source>
        <dbReference type="Pfam" id="PF00482"/>
    </source>
</evidence>
<evidence type="ECO:0000256" key="6">
    <source>
        <dbReference type="SAM" id="Phobius"/>
    </source>
</evidence>
<sequence>MELIISIAVFFAMLLIITGIFFLTGKRRPDSRRIQEQIREFSTRIGRNQTIDIIRKKRPLSDIPWLNRLLLGIPFLRKIDCILLQSNLQYPLGVFILTSFVMAFAGFFIISCVIKIHLLSLVITPLLGIIPFFYISIKKKSRMKKFERQLPEALDLIARSLKAGHALSSGLQMVVQEFDDPIRGEFAKVVDEINFGIGIKEALTNLTERVDCSNLNFFTVAITLQRETGGDLCEILEKISRIIRERFKLHGRIRTLAAEGKLSAIMLIAIPFLVAFALSVINPDYIRVLILDPVGKIFITLSFFMMIVGIIVMKKIIEIKV</sequence>
<evidence type="ECO:0000256" key="2">
    <source>
        <dbReference type="ARBA" id="ARBA00022475"/>
    </source>
</evidence>
<feature type="transmembrane region" description="Helical" evidence="6">
    <location>
        <begin position="6"/>
        <end position="25"/>
    </location>
</feature>
<comment type="caution">
    <text evidence="8">The sequence shown here is derived from an EMBL/GenBank/DDBJ whole genome shotgun (WGS) entry which is preliminary data.</text>
</comment>
<evidence type="ECO:0000256" key="4">
    <source>
        <dbReference type="ARBA" id="ARBA00022989"/>
    </source>
</evidence>
<dbReference type="AlphaFoldDB" id="A0A533QAY5"/>
<evidence type="ECO:0000313" key="9">
    <source>
        <dbReference type="Proteomes" id="UP000319783"/>
    </source>
</evidence>